<dbReference type="SUPFAM" id="SSF103473">
    <property type="entry name" value="MFS general substrate transporter"/>
    <property type="match status" value="1"/>
</dbReference>
<evidence type="ECO:0008006" key="3">
    <source>
        <dbReference type="Google" id="ProtNLM"/>
    </source>
</evidence>
<accession>A0A0L8FMC0</accession>
<feature type="transmembrane region" description="Helical" evidence="1">
    <location>
        <begin position="208"/>
        <end position="229"/>
    </location>
</feature>
<dbReference type="OrthoDB" id="6499973at2759"/>
<dbReference type="InterPro" id="IPR050327">
    <property type="entry name" value="Proton-linked_MCT"/>
</dbReference>
<organism evidence="2">
    <name type="scientific">Octopus bimaculoides</name>
    <name type="common">California two-spotted octopus</name>
    <dbReference type="NCBI Taxonomy" id="37653"/>
    <lineage>
        <taxon>Eukaryota</taxon>
        <taxon>Metazoa</taxon>
        <taxon>Spiralia</taxon>
        <taxon>Lophotrochozoa</taxon>
        <taxon>Mollusca</taxon>
        <taxon>Cephalopoda</taxon>
        <taxon>Coleoidea</taxon>
        <taxon>Octopodiformes</taxon>
        <taxon>Octopoda</taxon>
        <taxon>Incirrata</taxon>
        <taxon>Octopodidae</taxon>
        <taxon>Octopus</taxon>
    </lineage>
</organism>
<dbReference type="InterPro" id="IPR036259">
    <property type="entry name" value="MFS_trans_sf"/>
</dbReference>
<dbReference type="GO" id="GO:0008028">
    <property type="term" value="F:monocarboxylic acid transmembrane transporter activity"/>
    <property type="evidence" value="ECO:0007669"/>
    <property type="project" value="TreeGrafter"/>
</dbReference>
<sequence length="372" mass="40629">MDNDEENVKEPGENVYLTAKAPEGDVSLSHSIQNLTKSVQNLARYLKLHNFSCTLKRLKCYTNTIAMCDYSSSNNRKNLQYVSQADNNKNTTTNSNNNNSNDINNRNVRLRASLWSLRLSQQLAEIVLNIVVLHVNEAGPFGLNFWLESCYRDDYIKDHPVKPVDAFSWIVLLTAFISVTICTGVIGSLSVFYVEFLHAFSNSKAEIAIVHSLANGMYDIGGVLAGIMIDRIGCRASMVAGGLMTAVSIAVSFFAKSIYFLIFSLGTISDDVTTKYAKQLYGSQVEQTSVGYNTSPRNKRQLLKVGNNTERKMSLNMFVKEKMKEKYVFVGAGLAVGTAAAAMTVVVAVAMVTAAAVTAVATITAAAAANLF</sequence>
<proteinExistence type="predicted"/>
<dbReference type="Gene3D" id="1.20.1250.20">
    <property type="entry name" value="MFS general substrate transporter like domains"/>
    <property type="match status" value="1"/>
</dbReference>
<keyword evidence="1" id="KW-0472">Membrane</keyword>
<evidence type="ECO:0000313" key="2">
    <source>
        <dbReference type="EMBL" id="KOF65839.1"/>
    </source>
</evidence>
<feature type="transmembrane region" description="Helical" evidence="1">
    <location>
        <begin position="235"/>
        <end position="255"/>
    </location>
</feature>
<name>A0A0L8FMC0_OCTBM</name>
<feature type="transmembrane region" description="Helical" evidence="1">
    <location>
        <begin position="354"/>
        <end position="371"/>
    </location>
</feature>
<evidence type="ECO:0000256" key="1">
    <source>
        <dbReference type="SAM" id="Phobius"/>
    </source>
</evidence>
<feature type="transmembrane region" description="Helical" evidence="1">
    <location>
        <begin position="327"/>
        <end position="348"/>
    </location>
</feature>
<dbReference type="EMBL" id="KQ428817">
    <property type="protein sequence ID" value="KOF65839.1"/>
    <property type="molecule type" value="Genomic_DNA"/>
</dbReference>
<dbReference type="PANTHER" id="PTHR11360">
    <property type="entry name" value="MONOCARBOXYLATE TRANSPORTER"/>
    <property type="match status" value="1"/>
</dbReference>
<reference evidence="2" key="1">
    <citation type="submission" date="2015-07" db="EMBL/GenBank/DDBJ databases">
        <title>MeaNS - Measles Nucleotide Surveillance Program.</title>
        <authorList>
            <person name="Tran T."/>
            <person name="Druce J."/>
        </authorList>
    </citation>
    <scope>NUCLEOTIDE SEQUENCE</scope>
    <source>
        <strain evidence="2">UCB-OBI-ISO-001</strain>
        <tissue evidence="2">Gonad</tissue>
    </source>
</reference>
<dbReference type="PANTHER" id="PTHR11360:SF284">
    <property type="entry name" value="EG:103B4.3 PROTEIN-RELATED"/>
    <property type="match status" value="1"/>
</dbReference>
<feature type="transmembrane region" description="Helical" evidence="1">
    <location>
        <begin position="167"/>
        <end position="196"/>
    </location>
</feature>
<keyword evidence="1" id="KW-1133">Transmembrane helix</keyword>
<gene>
    <name evidence="2" type="ORF">OCBIM_22014242mg</name>
</gene>
<keyword evidence="1" id="KW-0812">Transmembrane</keyword>
<dbReference type="AlphaFoldDB" id="A0A0L8FMC0"/>
<protein>
    <recommendedName>
        <fullName evidence="3">Major facilitator superfamily (MFS) profile domain-containing protein</fullName>
    </recommendedName>
</protein>